<feature type="region of interest" description="Disordered" evidence="1">
    <location>
        <begin position="1"/>
        <end position="24"/>
    </location>
</feature>
<comment type="caution">
    <text evidence="2">The sequence shown here is derived from an EMBL/GenBank/DDBJ whole genome shotgun (WGS) entry which is preliminary data.</text>
</comment>
<dbReference type="EMBL" id="VTOW01000002">
    <property type="protein sequence ID" value="NKE71266.1"/>
    <property type="molecule type" value="Genomic_DNA"/>
</dbReference>
<dbReference type="RefSeq" id="WP_168059747.1">
    <property type="nucleotide sequence ID" value="NZ_VTOW01000002.1"/>
</dbReference>
<evidence type="ECO:0000313" key="2">
    <source>
        <dbReference type="EMBL" id="NKE71266.1"/>
    </source>
</evidence>
<organism evidence="2 3">
    <name type="scientific">Candidatus Manganitrophus noduliformans</name>
    <dbReference type="NCBI Taxonomy" id="2606439"/>
    <lineage>
        <taxon>Bacteria</taxon>
        <taxon>Pseudomonadati</taxon>
        <taxon>Nitrospirota</taxon>
        <taxon>Nitrospiria</taxon>
        <taxon>Candidatus Troglogloeales</taxon>
        <taxon>Candidatus Manganitrophaceae</taxon>
        <taxon>Candidatus Manganitrophus</taxon>
    </lineage>
</organism>
<name>A0A7X6DQ23_9BACT</name>
<evidence type="ECO:0000256" key="1">
    <source>
        <dbReference type="SAM" id="MobiDB-lite"/>
    </source>
</evidence>
<protein>
    <submittedName>
        <fullName evidence="2">Uncharacterized protein</fullName>
    </submittedName>
</protein>
<gene>
    <name evidence="2" type="ORF">MNODULE_11010</name>
</gene>
<accession>A0A7X6DQ23</accession>
<proteinExistence type="predicted"/>
<sequence>MTDITETKRRISKRSRGSGHLSFDDFEPHEQALLTLTAREKGLSIPDLMAWAIREYLDQNVRIQINEIDAKI</sequence>
<reference evidence="2 3" key="1">
    <citation type="journal article" date="2020" name="Nature">
        <title>Bacterial chemolithoautotrophy via manganese oxidation.</title>
        <authorList>
            <person name="Yu H."/>
            <person name="Leadbetter J.R."/>
        </authorList>
    </citation>
    <scope>NUCLEOTIDE SEQUENCE [LARGE SCALE GENOMIC DNA]</scope>
    <source>
        <strain evidence="2 3">Mn-1</strain>
    </source>
</reference>
<keyword evidence="3" id="KW-1185">Reference proteome</keyword>
<dbReference type="Proteomes" id="UP000534783">
    <property type="component" value="Unassembled WGS sequence"/>
</dbReference>
<dbReference type="AlphaFoldDB" id="A0A7X6DQ23"/>
<evidence type="ECO:0000313" key="3">
    <source>
        <dbReference type="Proteomes" id="UP000534783"/>
    </source>
</evidence>